<keyword evidence="2" id="KW-0433">Leucine-rich repeat</keyword>
<dbReference type="SUPFAM" id="SSF52047">
    <property type="entry name" value="RNI-like"/>
    <property type="match status" value="1"/>
</dbReference>
<proteinExistence type="predicted"/>
<evidence type="ECO:0000256" key="2">
    <source>
        <dbReference type="ARBA" id="ARBA00022614"/>
    </source>
</evidence>
<protein>
    <submittedName>
        <fullName evidence="4">Nucleotide-binding oligomerization domain-containing protein 2</fullName>
    </submittedName>
</protein>
<keyword evidence="5" id="KW-1185">Reference proteome</keyword>
<dbReference type="GO" id="GO:0006913">
    <property type="term" value="P:nucleocytoplasmic transport"/>
    <property type="evidence" value="ECO:0007669"/>
    <property type="project" value="TreeGrafter"/>
</dbReference>
<gene>
    <name evidence="4" type="ORF">FCC1311_047332</name>
</gene>
<dbReference type="Gene3D" id="3.80.10.10">
    <property type="entry name" value="Ribonuclease Inhibitor"/>
    <property type="match status" value="1"/>
</dbReference>
<dbReference type="EMBL" id="BEYU01000042">
    <property type="protein sequence ID" value="GBG28510.1"/>
    <property type="molecule type" value="Genomic_DNA"/>
</dbReference>
<dbReference type="AlphaFoldDB" id="A0A2R5GBZ3"/>
<accession>A0A2R5GBZ3</accession>
<reference evidence="4 5" key="1">
    <citation type="submission" date="2017-12" db="EMBL/GenBank/DDBJ databases">
        <title>Sequencing, de novo assembly and annotation of complete genome of a new Thraustochytrid species, strain FCC1311.</title>
        <authorList>
            <person name="Sedici K."/>
            <person name="Godart F."/>
            <person name="Aiese Cigliano R."/>
            <person name="Sanseverino W."/>
            <person name="Barakat M."/>
            <person name="Ortet P."/>
            <person name="Marechal E."/>
            <person name="Cagnac O."/>
            <person name="Amato A."/>
        </authorList>
    </citation>
    <scope>NUCLEOTIDE SEQUENCE [LARGE SCALE GENOMIC DNA]</scope>
</reference>
<dbReference type="PANTHER" id="PTHR24113:SF12">
    <property type="entry name" value="RAN GTPASE-ACTIVATING PROTEIN 1"/>
    <property type="match status" value="1"/>
</dbReference>
<dbReference type="OrthoDB" id="188902at2759"/>
<dbReference type="InterPro" id="IPR032675">
    <property type="entry name" value="LRR_dom_sf"/>
</dbReference>
<keyword evidence="1" id="KW-0343">GTPase activation</keyword>
<dbReference type="PANTHER" id="PTHR24113">
    <property type="entry name" value="RAN GTPASE-ACTIVATING PROTEIN 1"/>
    <property type="match status" value="1"/>
</dbReference>
<evidence type="ECO:0000313" key="4">
    <source>
        <dbReference type="EMBL" id="GBG28510.1"/>
    </source>
</evidence>
<sequence length="503" mass="53874">MSAKTKAGATDEDVVLVLGEAPGEDATPPQDAREVWELVDQLVEEEHVPLEARMTEDRQGVAEICHSSCGAALCRLEEIEGLLAVNALRAAAEDPDAMRSLNQRELGDIGACIVAQHLRLPHVKAPSSLYLLGLAKAGIGARGAEALADALASSSSYAKTIRIVELYSNEPGLHWATFCARLIRQNRLQSIDVGSNGLDDEGAMLIAEALLDVSEASHLAELHLDYNRITGQGLRVLTQAAERALALHTVWLHGNPISTSENGLERLLRPRQQARLGIPSRGAMVQDLQARVEELLRPSRIFLRDLDQGSAWPPDSLADEVASICVEAYTTVCPGHAQTTSLSLDPCTPSCKGGAGTACAVYREGERHSCTDKVQRWAAQGLQGKLLKKSIGKVPLGRVVIGQKWSERCAQVIPGAISCSQKPLNALQGTKTFQQRGDSDASFAWWHGLGATSKAISFDGKTGLTIDAQAVALAPRCLALEHEAALQFTHSPTPTGSAKEQKI</sequence>
<dbReference type="SMART" id="SM00368">
    <property type="entry name" value="LRR_RI"/>
    <property type="match status" value="3"/>
</dbReference>
<dbReference type="InterPro" id="IPR001611">
    <property type="entry name" value="Leu-rich_rpt"/>
</dbReference>
<dbReference type="GO" id="GO:0048471">
    <property type="term" value="C:perinuclear region of cytoplasm"/>
    <property type="evidence" value="ECO:0007669"/>
    <property type="project" value="TreeGrafter"/>
</dbReference>
<dbReference type="GO" id="GO:0005829">
    <property type="term" value="C:cytosol"/>
    <property type="evidence" value="ECO:0007669"/>
    <property type="project" value="TreeGrafter"/>
</dbReference>
<dbReference type="GO" id="GO:0005634">
    <property type="term" value="C:nucleus"/>
    <property type="evidence" value="ECO:0007669"/>
    <property type="project" value="TreeGrafter"/>
</dbReference>
<comment type="caution">
    <text evidence="4">The sequence shown here is derived from an EMBL/GenBank/DDBJ whole genome shotgun (WGS) entry which is preliminary data.</text>
</comment>
<keyword evidence="3" id="KW-0677">Repeat</keyword>
<evidence type="ECO:0000256" key="3">
    <source>
        <dbReference type="ARBA" id="ARBA00022737"/>
    </source>
</evidence>
<dbReference type="InParanoid" id="A0A2R5GBZ3"/>
<dbReference type="GO" id="GO:0005096">
    <property type="term" value="F:GTPase activator activity"/>
    <property type="evidence" value="ECO:0007669"/>
    <property type="project" value="UniProtKB-KW"/>
</dbReference>
<evidence type="ECO:0000256" key="1">
    <source>
        <dbReference type="ARBA" id="ARBA00022468"/>
    </source>
</evidence>
<organism evidence="4 5">
    <name type="scientific">Hondaea fermentalgiana</name>
    <dbReference type="NCBI Taxonomy" id="2315210"/>
    <lineage>
        <taxon>Eukaryota</taxon>
        <taxon>Sar</taxon>
        <taxon>Stramenopiles</taxon>
        <taxon>Bigyra</taxon>
        <taxon>Labyrinthulomycetes</taxon>
        <taxon>Thraustochytrida</taxon>
        <taxon>Thraustochytriidae</taxon>
        <taxon>Hondaea</taxon>
    </lineage>
</organism>
<dbReference type="Pfam" id="PF13516">
    <property type="entry name" value="LRR_6"/>
    <property type="match status" value="2"/>
</dbReference>
<evidence type="ECO:0000313" key="5">
    <source>
        <dbReference type="Proteomes" id="UP000241890"/>
    </source>
</evidence>
<name>A0A2R5GBZ3_9STRA</name>
<dbReference type="InterPro" id="IPR027038">
    <property type="entry name" value="RanGap"/>
</dbReference>
<dbReference type="Proteomes" id="UP000241890">
    <property type="component" value="Unassembled WGS sequence"/>
</dbReference>
<dbReference type="GO" id="GO:0031267">
    <property type="term" value="F:small GTPase binding"/>
    <property type="evidence" value="ECO:0007669"/>
    <property type="project" value="TreeGrafter"/>
</dbReference>